<accession>A0A3A6Q819</accession>
<name>A0A3A6Q819_9EURY</name>
<proteinExistence type="predicted"/>
<sequence>MTDVEPAYDSPGLVDRVGYDPTTETYHALHDWTSDSPLSITVVEALATATGDEPTEMRPIHSVIDTDALDRVLSRDDTVMLSFTWEDHDVQVSSSGEIIVSR</sequence>
<gene>
    <name evidence="2" type="ORF">DP106_14070</name>
</gene>
<reference evidence="2 3" key="1">
    <citation type="submission" date="2018-06" db="EMBL/GenBank/DDBJ databases">
        <title>Halonotius sp. F13-13 a new haloarchaeeon isolated from a solar saltern from Isla Cristina, Huelva, Spain.</title>
        <authorList>
            <person name="Duran-Viseras A."/>
            <person name="Sanchez-Porro C."/>
            <person name="Ventosa A."/>
        </authorList>
    </citation>
    <scope>NUCLEOTIDE SEQUENCE [LARGE SCALE GENOMIC DNA]</scope>
    <source>
        <strain evidence="2 3">CECT 7525</strain>
    </source>
</reference>
<evidence type="ECO:0000313" key="3">
    <source>
        <dbReference type="Proteomes" id="UP000281564"/>
    </source>
</evidence>
<protein>
    <recommendedName>
        <fullName evidence="1">Halobacterial output domain-containing protein</fullName>
    </recommendedName>
</protein>
<organism evidence="2 3">
    <name type="scientific">Halonotius pteroides</name>
    <dbReference type="NCBI Taxonomy" id="268735"/>
    <lineage>
        <taxon>Archaea</taxon>
        <taxon>Methanobacteriati</taxon>
        <taxon>Methanobacteriota</taxon>
        <taxon>Stenosarchaea group</taxon>
        <taxon>Halobacteria</taxon>
        <taxon>Halobacteriales</taxon>
        <taxon>Haloferacaceae</taxon>
        <taxon>Halonotius</taxon>
    </lineage>
</organism>
<dbReference type="InterPro" id="IPR040624">
    <property type="entry name" value="HalOD1"/>
</dbReference>
<keyword evidence="3" id="KW-1185">Reference proteome</keyword>
<comment type="caution">
    <text evidence="2">The sequence shown here is derived from an EMBL/GenBank/DDBJ whole genome shotgun (WGS) entry which is preliminary data.</text>
</comment>
<feature type="domain" description="Halobacterial output" evidence="1">
    <location>
        <begin position="35"/>
        <end position="101"/>
    </location>
</feature>
<dbReference type="EMBL" id="QMDW01000033">
    <property type="protein sequence ID" value="RJX47792.1"/>
    <property type="molecule type" value="Genomic_DNA"/>
</dbReference>
<dbReference type="Pfam" id="PF18545">
    <property type="entry name" value="HalOD1"/>
    <property type="match status" value="1"/>
</dbReference>
<dbReference type="AlphaFoldDB" id="A0A3A6Q819"/>
<dbReference type="Proteomes" id="UP000281564">
    <property type="component" value="Unassembled WGS sequence"/>
</dbReference>
<evidence type="ECO:0000313" key="2">
    <source>
        <dbReference type="EMBL" id="RJX47792.1"/>
    </source>
</evidence>
<evidence type="ECO:0000259" key="1">
    <source>
        <dbReference type="Pfam" id="PF18545"/>
    </source>
</evidence>